<feature type="compositionally biased region" description="Low complexity" evidence="6">
    <location>
        <begin position="1148"/>
        <end position="1160"/>
    </location>
</feature>
<feature type="compositionally biased region" description="Low complexity" evidence="6">
    <location>
        <begin position="2925"/>
        <end position="2935"/>
    </location>
</feature>
<feature type="domain" description="EGF-like" evidence="8">
    <location>
        <begin position="4109"/>
        <end position="4144"/>
    </location>
</feature>
<feature type="compositionally biased region" description="Polar residues" evidence="6">
    <location>
        <begin position="3345"/>
        <end position="3360"/>
    </location>
</feature>
<feature type="compositionally biased region" description="Low complexity" evidence="6">
    <location>
        <begin position="2772"/>
        <end position="2784"/>
    </location>
</feature>
<dbReference type="OrthoDB" id="10040649at2759"/>
<feature type="compositionally biased region" description="Low complexity" evidence="6">
    <location>
        <begin position="2071"/>
        <end position="2088"/>
    </location>
</feature>
<feature type="compositionally biased region" description="Polar residues" evidence="6">
    <location>
        <begin position="2869"/>
        <end position="2885"/>
    </location>
</feature>
<keyword evidence="7" id="KW-0472">Membrane</keyword>
<feature type="compositionally biased region" description="Polar residues" evidence="6">
    <location>
        <begin position="985"/>
        <end position="997"/>
    </location>
</feature>
<feature type="compositionally biased region" description="Acidic residues" evidence="6">
    <location>
        <begin position="2946"/>
        <end position="2957"/>
    </location>
</feature>
<feature type="compositionally biased region" description="Polar residues" evidence="6">
    <location>
        <begin position="3456"/>
        <end position="3467"/>
    </location>
</feature>
<comment type="caution">
    <text evidence="5">Lacks conserved residue(s) required for the propagation of feature annotation.</text>
</comment>
<feature type="region of interest" description="Disordered" evidence="6">
    <location>
        <begin position="1656"/>
        <end position="1698"/>
    </location>
</feature>
<feature type="compositionally biased region" description="Polar residues" evidence="6">
    <location>
        <begin position="3194"/>
        <end position="3203"/>
    </location>
</feature>
<feature type="compositionally biased region" description="Basic and acidic residues" evidence="6">
    <location>
        <begin position="2644"/>
        <end position="2656"/>
    </location>
</feature>
<evidence type="ECO:0000256" key="1">
    <source>
        <dbReference type="ARBA" id="ARBA00022536"/>
    </source>
</evidence>
<feature type="compositionally biased region" description="Acidic residues" evidence="6">
    <location>
        <begin position="1196"/>
        <end position="1211"/>
    </location>
</feature>
<feature type="compositionally biased region" description="Polar residues" evidence="6">
    <location>
        <begin position="1030"/>
        <end position="1056"/>
    </location>
</feature>
<feature type="compositionally biased region" description="Pro residues" evidence="6">
    <location>
        <begin position="3239"/>
        <end position="3261"/>
    </location>
</feature>
<feature type="compositionally biased region" description="Low complexity" evidence="6">
    <location>
        <begin position="2809"/>
        <end position="2841"/>
    </location>
</feature>
<keyword evidence="10" id="KW-1185">Reference proteome</keyword>
<dbReference type="GO" id="GO:0005509">
    <property type="term" value="F:calcium ion binding"/>
    <property type="evidence" value="ECO:0007669"/>
    <property type="project" value="InterPro"/>
</dbReference>
<feature type="compositionally biased region" description="Polar residues" evidence="6">
    <location>
        <begin position="3602"/>
        <end position="3621"/>
    </location>
</feature>
<feature type="compositionally biased region" description="Low complexity" evidence="6">
    <location>
        <begin position="2981"/>
        <end position="3002"/>
    </location>
</feature>
<feature type="region of interest" description="Disordered" evidence="6">
    <location>
        <begin position="3345"/>
        <end position="3425"/>
    </location>
</feature>
<feature type="compositionally biased region" description="Low complexity" evidence="6">
    <location>
        <begin position="3484"/>
        <end position="3505"/>
    </location>
</feature>
<feature type="compositionally biased region" description="Polar residues" evidence="6">
    <location>
        <begin position="3583"/>
        <end position="3593"/>
    </location>
</feature>
<feature type="compositionally biased region" description="Pro residues" evidence="6">
    <location>
        <begin position="2761"/>
        <end position="2771"/>
    </location>
</feature>
<keyword evidence="3" id="KW-0677">Repeat</keyword>
<feature type="compositionally biased region" description="Low complexity" evidence="6">
    <location>
        <begin position="1996"/>
        <end position="2009"/>
    </location>
</feature>
<feature type="compositionally biased region" description="Low complexity" evidence="6">
    <location>
        <begin position="895"/>
        <end position="942"/>
    </location>
</feature>
<feature type="region of interest" description="Disordered" evidence="6">
    <location>
        <begin position="1412"/>
        <end position="1433"/>
    </location>
</feature>
<dbReference type="Pfam" id="PF07645">
    <property type="entry name" value="EGF_CA"/>
    <property type="match status" value="1"/>
</dbReference>
<feature type="region of interest" description="Disordered" evidence="6">
    <location>
        <begin position="2289"/>
        <end position="2311"/>
    </location>
</feature>
<dbReference type="InterPro" id="IPR001881">
    <property type="entry name" value="EGF-like_Ca-bd_dom"/>
</dbReference>
<evidence type="ECO:0000256" key="7">
    <source>
        <dbReference type="SAM" id="Phobius"/>
    </source>
</evidence>
<feature type="region of interest" description="Disordered" evidence="6">
    <location>
        <begin position="2591"/>
        <end position="3285"/>
    </location>
</feature>
<evidence type="ECO:0000313" key="9">
    <source>
        <dbReference type="EMBL" id="CAG7821403.1"/>
    </source>
</evidence>
<evidence type="ECO:0000256" key="4">
    <source>
        <dbReference type="ARBA" id="ARBA00023157"/>
    </source>
</evidence>
<feature type="compositionally biased region" description="Polar residues" evidence="6">
    <location>
        <begin position="4212"/>
        <end position="4223"/>
    </location>
</feature>
<evidence type="ECO:0000256" key="2">
    <source>
        <dbReference type="ARBA" id="ARBA00022729"/>
    </source>
</evidence>
<feature type="region of interest" description="Disordered" evidence="6">
    <location>
        <begin position="876"/>
        <end position="970"/>
    </location>
</feature>
<keyword evidence="4 5" id="KW-1015">Disulfide bond</keyword>
<dbReference type="SMART" id="SM00179">
    <property type="entry name" value="EGF_CA"/>
    <property type="match status" value="1"/>
</dbReference>
<evidence type="ECO:0000259" key="8">
    <source>
        <dbReference type="PROSITE" id="PS50026"/>
    </source>
</evidence>
<feature type="region of interest" description="Disordered" evidence="6">
    <location>
        <begin position="1788"/>
        <end position="2049"/>
    </location>
</feature>
<feature type="compositionally biased region" description="Polar residues" evidence="6">
    <location>
        <begin position="2010"/>
        <end position="2019"/>
    </location>
</feature>
<feature type="compositionally biased region" description="Acidic residues" evidence="6">
    <location>
        <begin position="3399"/>
        <end position="3415"/>
    </location>
</feature>
<feature type="compositionally biased region" description="Polar residues" evidence="6">
    <location>
        <begin position="2144"/>
        <end position="2163"/>
    </location>
</feature>
<feature type="region of interest" description="Disordered" evidence="6">
    <location>
        <begin position="1591"/>
        <end position="1619"/>
    </location>
</feature>
<dbReference type="SMART" id="SM00181">
    <property type="entry name" value="EGF"/>
    <property type="match status" value="2"/>
</dbReference>
<feature type="region of interest" description="Disordered" evidence="6">
    <location>
        <begin position="4210"/>
        <end position="4250"/>
    </location>
</feature>
<feature type="compositionally biased region" description="Low complexity" evidence="6">
    <location>
        <begin position="3378"/>
        <end position="3398"/>
    </location>
</feature>
<feature type="compositionally biased region" description="Basic and acidic residues" evidence="6">
    <location>
        <begin position="4241"/>
        <end position="4250"/>
    </location>
</feature>
<dbReference type="InterPro" id="IPR018097">
    <property type="entry name" value="EGF_Ca-bd_CS"/>
</dbReference>
<feature type="region of interest" description="Disordered" evidence="6">
    <location>
        <begin position="1139"/>
        <end position="1259"/>
    </location>
</feature>
<feature type="region of interest" description="Disordered" evidence="6">
    <location>
        <begin position="2068"/>
        <end position="2186"/>
    </location>
</feature>
<dbReference type="EMBL" id="CAJVCH010510084">
    <property type="protein sequence ID" value="CAG7821403.1"/>
    <property type="molecule type" value="Genomic_DNA"/>
</dbReference>
<organism evidence="9 10">
    <name type="scientific">Allacma fusca</name>
    <dbReference type="NCBI Taxonomy" id="39272"/>
    <lineage>
        <taxon>Eukaryota</taxon>
        <taxon>Metazoa</taxon>
        <taxon>Ecdysozoa</taxon>
        <taxon>Arthropoda</taxon>
        <taxon>Hexapoda</taxon>
        <taxon>Collembola</taxon>
        <taxon>Symphypleona</taxon>
        <taxon>Sminthuridae</taxon>
        <taxon>Allacma</taxon>
    </lineage>
</organism>
<feature type="compositionally biased region" description="Low complexity" evidence="6">
    <location>
        <begin position="3513"/>
        <end position="3526"/>
    </location>
</feature>
<feature type="transmembrane region" description="Helical" evidence="7">
    <location>
        <begin position="4149"/>
        <end position="4173"/>
    </location>
</feature>
<keyword evidence="1 5" id="KW-0245">EGF-like domain</keyword>
<feature type="region of interest" description="Disordered" evidence="6">
    <location>
        <begin position="4375"/>
        <end position="4396"/>
    </location>
</feature>
<sequence length="4472" mass="493543">MKLNPPEGALEDSAATDIAEQRVIGGRLNIQSGRNLATKVMSNGVEVIVKGDNTNYVDFAYEKTPVITPMPVSPRPITFPPSTVSRQFNLVAHPGKPNVIDHLLHSIVRSATPDMITKTLVTTFTFMTTVLEDMSTVVTSREQIISNVVTEKFRPSIEYTPNLKAEPSSIQPFIDESLYSSYLTNTLSTTYTYYNTFTAGSIPVVVTSKETVSNVITMPAYLITPTIADFSFQSRIFETETYFSTFTFSKTLEDESSRVITTMETITQVVVTEALIPATSSAPQITPTFTGPELKTMLTTFIDLPEAVVVDKTLINAFDSSSFKTEALLSPTLAPPTLVDIHPELREPTLSLESPSTNKLQTISLPTPTPLEPTLGESTLEIIPEFSTTRSLEPVVIFATKTYFTTFTYFTTVLGEGSSRKVHSRTQVASKIVTEALSTAFEVEYVNALKNSYLAKHSTLLEVASQVTEIIPTKTESAMLMEPTLVTQAVYHPHYPKDDDQPGILDPTTPSTGSAEHYEELKEGISHIVHVLSDTQSDDYEIVSPSQVRDPLYSTWAAPTIVSPFEVTTHDTEEDYSDSTTENTSYSPELKIKYTYSSLAHKPTPPLRTSKPTGSTTEKLTEATTEKLTEATTEKLTEATTEKRVPSTTENLVETTFSKFKDPTTKKPLRITKRPTIVKNKIISPFDDPRFSIVTGPPKSVIYDDYNEHQVTTEHPIVHLDFEDVGSYEEPSYGEMNIGDISSLVDVYVSSMYSKNQQSTKSKTATENSDGLIITPSILNKLDMFGPGGVQPGIAPSDVFITKVPANLMKGESTIDPTQQIFNMLSEITADGHLPDYYDEMKEHEAFQEHFSDETTPKFVYDISAIKSNKPTKPQLQILTTPVPGTKPPSKDTTTKSSTTTTRPVTKAATTAKPTTKAASTTKSSTKYTTTAKLSTTVTTSKPATKAGTTSKPVTKIGTTPKPVTKAGTTPKIVTKTGTTVKPVQNITTPKPTTKISDTQKSTTKVTTSPKPTTKETVTTKQSTNKLEVITTTQPTTSKSAPPRTTSEPSKSTQQNNILTSAVVSQNDPQIGTTPASRNITVFLSSLFTTPSPYSSEFQDDDDDSFEENEKDNKNMLNQFSIVNLNQPDDDDSVVVVRLTSKKPEVPKPTTRSTLRTTTPKPKRKPNDKTTKKSKKPPVIDDDDVHPSVYSLGSLDDGDGSDSEEDEDPEIFDDKSEGIDSDEAVEHPSDRHPPLSGPDNTGPSKTSLGAPVGGPGVVVNTPGGGSQIVSATQTGINWSPLLNLGAIGLGGLGASTLTKLGPLWSTMAGYMKSALPLASLARNDTHSNRNERPYNRIPHDEFMQHQHEQGNHGQPFNPMGPNFVKISSGIPPTMHMDSIPRRPILTHANEPNFRPLANREPEDNFRLENIPWPNNNFPPQNNYNFKPPHDEQPNIYTLNVNKHGNPPNSREQIPPNVKVIQGSPINAVNRPQSQSQQVSSAESVEHRLPRPPPRSQEGPGRLPWLEQVAPLQPTPSQNTKSEIHSGERLPPPPPTRNQQIRPGQNIINRPYEIIPALIDSQEVASEEHVHFSQRPRPPAGIFSNANQIHNNQQIRPAPPNNEFQSRNPQLPPQPVGTRNDNIRRPPLHHMDKVYYNNVELVGSPENPFLTISIEKTESPVPKPTPFSPPRTTTKITFSTPDGRPVEFPQGPPSHSTPFSAESMEHDLFIPPPRFPPINSMHSLPTPPPMARPITQLASNNKLTSVPPPKNNVFPGQLRPIKFEQKPAQFPFQTQLDHSGESHISLLRPQNSQQFPGPPNPQQFPGPQNSQQFPGPQNPQQFPGPQNSQQFPGPQNPQQFPGPQNSQQFPGPQNPQQFPGQQNPQQFPGPQNPQQFKGQQNPQQFPGPQNSQQFPGQQNSQQFPLPQNAFIPPMGTPTRFSPQGELRPLHQLRPTSDENASRNPPGSFEINRPINMPNQGALFPNQRNPERNGPTVLQSINRPQSANGQSRPPFLPNNNIKQNNDNNSGNKETGNTNSPAPQNPFLRPNNPGASDVSKVQSPGFGNVSAVQKPFIKPSSHEQYHPQVIRPFRPQNQGPNGPANPARPGQIFFPQANQGSQERPAGNMNRPPFLRPRPEGQDFGSFAQPQQKQPIVIQRPQGVPWPNQNQNVANSQEGTSASSEKQSIENHRVPPNYVRPSPQTPYNQRPSTIFIVHETYDVPTPAPTSTEATSEEATTKSTTEFPKLIIKEIPSTSQTTKVFPVGGFKNISASSPTTTTAKTPNKATISKLNFVRRFTTTSRPTTITVETPKSSSERVGQNSFLGSSGVPDLLNGTDEDGEENLKFGGKISSFVPKGPKFTRFPFRSTTRKPFDATKYFTNFATEDSNFGGEISGSEDTESIIDPVNEQVIKSPFDSIRPTSFNQLNDNSSVGFSSTVPSTSVITGSEEQKLLSSLTVPGGYSFSTPKEFNDLWWPTTFKPNPTTSNKNRLPIISSTHKSVDSPTTYRNTLKPTTFRPNGTLSRLPQTGAAIRNQLKRPQNTAVRYNDDTEGMSDVKLKNVEILKEGFVRPSIQEHNPFPIRGDKTSVEVNQGVPGADANERFEQDKLIESEQQYSDEYSDELETPVLDIEKEKPRRPLVSESDKIVSKDKFSQEAQKVIPTRKLGPERRPVLPIREEEPDESNETDSDKMPYPSTRLRPPAPPPGYNLNPSNPQIRPAGFIHPGNRPGPQNQGRPLRTRPDFFPKPPNAPGPPSPQNHGLIRRPFPSNPQIVGPQGQPLIPLSPIPQPPQQPQRQPGRQPIAPQHPIRRPGGPGSSVPFNRPFLRPIPNRENNNQNNRPNQENLGRPTQNNLNRQNQGNVNRPTTDGNDRTNIIRTRPTMIPLREESTTQRLTTSTAGSSITSQEYSDENESNEIIIDTVRSTTPSESSLIIQNQQKSTTEESKPQGQPQSSPKPLDSVPAADGDVSSEEYYEEEELSKERDTEVPASQKPPESNPKEWPQRGPEQSSQPQRQPEQSSASQRPPERSSEPQQRPEQPSGPQRRPEQPSDSHRRPEQPSDSNRRPDQSPESQRRPDQSSESQRRPEQPSEPQRRPEQPSEPQRRPEQPSDSHRRPEQPSDSNRRPDQSPESQRRPDQSSESQRRPEQPSEPQRRPEQPSEPQRRPEQPSENQRRPEQPSEPQRRPEPPRRRPQNAPASAEQTPSNRPIHAGGHLSNDQRFQRPNPNLVRPGIPRFPITHTQQRPQPSPSNQRPFVFTGRPLPPNPEMQPPAPQNVRPRPPVLDLPSAGPIRYRPRQPVRPNLRPNLLRPDDELFKATKLESKPQVTLHTIASVDDDNKIVATNVFTAILPSREIIRSKYLSEEQASANLEGSPNNLHTLSPSLEGGESGIRPTSVIKYSSGSLQTVSTSPSSTLTSSEDYASEEDEFEEEEEEDEPQIITSARVPIRPTRTFSRTVIRTVIKSTISKSKSSESSIEATPTVSPSSALEATQAPESLPSQPPSPQPTTVSSTESENRNTTSNETRTTLPSRRPFTRPTSTVASTTTESVNEIIPPESPTSDPVKVESSKKPYVPARNSTFGAFPPWRRFTTTTEKLEEETEVTEGSSSIPSSTRRYITRRPFVPSSTKVPLSPTNDAKANNNGGFLRPNRPTTFRPFKRPSQNEISSTVSSSTAEDEGSDEENDKDTSENNQVNVVGKSPTLEPSSTTTTAAGTNTDKTREEVTVVTNVQSSIYISPTRSINRGKFRVTSGSSASTPILPAGKYSTRFITHTETQTQTITETETTVMSSSGHPMTHTIMITKTLPPQTLISTIVGTVTVVNSVEVKPTTVRTTIFAEPTIIIPSFKETTEHTNRDQDMIDRRITHANIITATSASNGRHRPRLPSSTPTASLTTETAVMDNQVNANSPAIECTTTCGFKGNHQICRKYANGTRSHCVCAPGFARLKPTMSCKPTFTYEMSIAVNQMRGMSFDVKDLNNEASESYQNFSKAAKDALDRTFMYTDVRSKFMGAEIMKIVPKQMKDMNLNLSENKFGLDFLVQLSLNVSEDLLKSQFIRQLRASNFSVGRTGMTTTNNISDFAARDFDECSHPDYNDCSKDADCINIKGSYSCECQSGFMDTSKKNAPGRECKAVDGCVECNYNGRCIIDQFGNAGCHCFRWFGGAECQINLKILLISIIVIGLVLFILVLLCGVIVCRRKKPTPHLRERTGSGRFLRYRSPTSQATLERAAIMHDSGSSDGSQTPPSRMNHHTHSFTPDSLLMENSDKGLPRSSRDVNLMNFSLRNVIMDQQDRSLTVVIPRAKIRPTSRPPSRPNQTTATLGPDANSDLATTEQKLISYLDQGAFSGQANRPGAASRQSAGQNKPEGRNFRKFSLQEQRKISSGALVSSGTEVSALGGMRRKSTGLPVQDGESTFRGSVSEVRSFDETIRSPGKPVSVDQNSRGSCYSCKPPSFCAYSESHGHTMAEKDGASTVYTTQGKLFRTSQDSDSNSLSD</sequence>
<feature type="compositionally biased region" description="Basic and acidic residues" evidence="6">
    <location>
        <begin position="2621"/>
        <end position="2632"/>
    </location>
</feature>
<evidence type="ECO:0000256" key="3">
    <source>
        <dbReference type="ARBA" id="ARBA00022737"/>
    </source>
</evidence>
<accession>A0A8J2LF11</accession>
<reference evidence="9" key="1">
    <citation type="submission" date="2021-06" db="EMBL/GenBank/DDBJ databases">
        <authorList>
            <person name="Hodson N. C."/>
            <person name="Mongue J. A."/>
            <person name="Jaron S. K."/>
        </authorList>
    </citation>
    <scope>NUCLEOTIDE SEQUENCE</scope>
</reference>
<evidence type="ECO:0000313" key="10">
    <source>
        <dbReference type="Proteomes" id="UP000708208"/>
    </source>
</evidence>
<dbReference type="InterPro" id="IPR000152">
    <property type="entry name" value="EGF-type_Asp/Asn_hydroxyl_site"/>
</dbReference>
<feature type="region of interest" description="Disordered" evidence="6">
    <location>
        <begin position="4322"/>
        <end position="4345"/>
    </location>
</feature>
<name>A0A8J2LF11_9HEXA</name>
<feature type="compositionally biased region" description="Polar residues" evidence="6">
    <location>
        <begin position="2900"/>
        <end position="2918"/>
    </location>
</feature>
<feature type="compositionally biased region" description="Low complexity" evidence="6">
    <location>
        <begin position="3444"/>
        <end position="3455"/>
    </location>
</feature>
<feature type="disulfide bond" evidence="5">
    <location>
        <begin position="4134"/>
        <end position="4143"/>
    </location>
</feature>
<gene>
    <name evidence="9" type="ORF">AFUS01_LOCUS31745</name>
</gene>
<feature type="region of interest" description="Disordered" evidence="6">
    <location>
        <begin position="4275"/>
        <end position="4304"/>
    </location>
</feature>
<feature type="domain" description="EGF-like" evidence="8">
    <location>
        <begin position="4061"/>
        <end position="4100"/>
    </location>
</feature>
<feature type="region of interest" description="Disordered" evidence="6">
    <location>
        <begin position="601"/>
        <end position="626"/>
    </location>
</feature>
<feature type="region of interest" description="Disordered" evidence="6">
    <location>
        <begin position="3444"/>
        <end position="3696"/>
    </location>
</feature>
<feature type="compositionally biased region" description="Acidic residues" evidence="6">
    <location>
        <begin position="3652"/>
        <end position="3662"/>
    </location>
</feature>
<feature type="compositionally biased region" description="Polar residues" evidence="6">
    <location>
        <begin position="1974"/>
        <end position="1989"/>
    </location>
</feature>
<feature type="compositionally biased region" description="Basic and acidic residues" evidence="6">
    <location>
        <begin position="1212"/>
        <end position="1233"/>
    </location>
</feature>
<feature type="compositionally biased region" description="Acidic residues" evidence="6">
    <location>
        <begin position="1098"/>
        <end position="1110"/>
    </location>
</feature>
<feature type="compositionally biased region" description="Polar residues" evidence="6">
    <location>
        <begin position="3638"/>
        <end position="3651"/>
    </location>
</feature>
<feature type="compositionally biased region" description="Polar residues" evidence="6">
    <location>
        <begin position="2290"/>
        <end position="2304"/>
    </location>
</feature>
<feature type="region of interest" description="Disordered" evidence="6">
    <location>
        <begin position="983"/>
        <end position="1056"/>
    </location>
</feature>
<evidence type="ECO:0000256" key="6">
    <source>
        <dbReference type="SAM" id="MobiDB-lite"/>
    </source>
</evidence>
<feature type="compositionally biased region" description="Low complexity" evidence="6">
    <location>
        <begin position="3220"/>
        <end position="3232"/>
    </location>
</feature>
<feature type="compositionally biased region" description="Basic and acidic residues" evidence="6">
    <location>
        <begin position="3022"/>
        <end position="3168"/>
    </location>
</feature>
<dbReference type="InterPro" id="IPR000742">
    <property type="entry name" value="EGF"/>
</dbReference>
<protein>
    <recommendedName>
        <fullName evidence="8">EGF-like domain-containing protein</fullName>
    </recommendedName>
</protein>
<feature type="compositionally biased region" description="Polar residues" evidence="6">
    <location>
        <begin position="2842"/>
        <end position="2854"/>
    </location>
</feature>
<feature type="compositionally biased region" description="Polar residues" evidence="6">
    <location>
        <begin position="1238"/>
        <end position="1247"/>
    </location>
</feature>
<feature type="compositionally biased region" description="Low complexity" evidence="6">
    <location>
        <begin position="999"/>
        <end position="1024"/>
    </location>
</feature>
<dbReference type="CDD" id="cd00054">
    <property type="entry name" value="EGF_CA"/>
    <property type="match status" value="1"/>
</dbReference>
<proteinExistence type="predicted"/>
<dbReference type="PROSITE" id="PS01187">
    <property type="entry name" value="EGF_CA"/>
    <property type="match status" value="1"/>
</dbReference>
<dbReference type="Proteomes" id="UP000708208">
    <property type="component" value="Unassembled WGS sequence"/>
</dbReference>
<dbReference type="InterPro" id="IPR049883">
    <property type="entry name" value="NOTCH1_EGF-like"/>
</dbReference>
<keyword evidence="7" id="KW-0812">Transmembrane</keyword>
<feature type="region of interest" description="Disordered" evidence="6">
    <location>
        <begin position="1468"/>
        <end position="1543"/>
    </location>
</feature>
<dbReference type="PROSITE" id="PS00010">
    <property type="entry name" value="ASX_HYDROXYL"/>
    <property type="match status" value="1"/>
</dbReference>
<feature type="compositionally biased region" description="Pro residues" evidence="6">
    <location>
        <begin position="2723"/>
        <end position="2735"/>
    </location>
</feature>
<feature type="region of interest" description="Disordered" evidence="6">
    <location>
        <begin position="1090"/>
        <end position="1110"/>
    </location>
</feature>
<feature type="compositionally biased region" description="Polar residues" evidence="6">
    <location>
        <begin position="3009"/>
        <end position="3019"/>
    </location>
</feature>
<dbReference type="FunFam" id="2.10.25.10:FF:000038">
    <property type="entry name" value="Fibrillin 2"/>
    <property type="match status" value="1"/>
</dbReference>
<feature type="compositionally biased region" description="Low complexity" evidence="6">
    <location>
        <begin position="1804"/>
        <end position="1903"/>
    </location>
</feature>
<feature type="region of interest" description="Disordered" evidence="6">
    <location>
        <begin position="4403"/>
        <end position="4422"/>
    </location>
</feature>
<comment type="caution">
    <text evidence="9">The sequence shown here is derived from an EMBL/GenBank/DDBJ whole genome shotgun (WGS) entry which is preliminary data.</text>
</comment>
<feature type="compositionally biased region" description="Low complexity" evidence="6">
    <location>
        <begin position="1412"/>
        <end position="1426"/>
    </location>
</feature>
<keyword evidence="2" id="KW-0732">Signal</keyword>
<dbReference type="PROSITE" id="PS00022">
    <property type="entry name" value="EGF_1"/>
    <property type="match status" value="1"/>
</dbReference>
<evidence type="ECO:0000256" key="5">
    <source>
        <dbReference type="PROSITE-ProRule" id="PRU00076"/>
    </source>
</evidence>
<keyword evidence="7" id="KW-1133">Transmembrane helix</keyword>
<feature type="compositionally biased region" description="Low complexity" evidence="6">
    <location>
        <begin position="3683"/>
        <end position="3694"/>
    </location>
</feature>
<dbReference type="PROSITE" id="PS50026">
    <property type="entry name" value="EGF_3"/>
    <property type="match status" value="2"/>
</dbReference>